<dbReference type="Gene3D" id="3.40.50.1440">
    <property type="entry name" value="Tubulin/FtsZ, GTPase domain"/>
    <property type="match status" value="1"/>
</dbReference>
<keyword evidence="2 6" id="KW-0963">Cytoplasm</keyword>
<dbReference type="CDD" id="cd02202">
    <property type="entry name" value="CetZ_tubulin-like"/>
    <property type="match status" value="1"/>
</dbReference>
<dbReference type="Pfam" id="PF00091">
    <property type="entry name" value="Tubulin"/>
    <property type="match status" value="1"/>
</dbReference>
<evidence type="ECO:0000259" key="8">
    <source>
        <dbReference type="SMART" id="SM00864"/>
    </source>
</evidence>
<dbReference type="HAMAP" id="MF_01946">
    <property type="entry name" value="CetZ"/>
    <property type="match status" value="1"/>
</dbReference>
<evidence type="ECO:0000256" key="7">
    <source>
        <dbReference type="SAM" id="MobiDB-lite"/>
    </source>
</evidence>
<dbReference type="EMBL" id="WKJO01000001">
    <property type="protein sequence ID" value="MRX21809.1"/>
    <property type="molecule type" value="Genomic_DNA"/>
</dbReference>
<dbReference type="GO" id="GO:0051301">
    <property type="term" value="P:cell division"/>
    <property type="evidence" value="ECO:0007669"/>
    <property type="project" value="UniProtKB-KW"/>
</dbReference>
<proteinExistence type="inferred from homology"/>
<feature type="binding site" evidence="6">
    <location>
        <position position="145"/>
    </location>
    <ligand>
        <name>GTP</name>
        <dbReference type="ChEBI" id="CHEBI:37565"/>
    </ligand>
</feature>
<evidence type="ECO:0000313" key="9">
    <source>
        <dbReference type="EMBL" id="MRX21809.1"/>
    </source>
</evidence>
<dbReference type="InterPro" id="IPR037103">
    <property type="entry name" value="Tubulin/FtsZ-like_C"/>
</dbReference>
<keyword evidence="9" id="KW-0132">Cell division</keyword>
<dbReference type="InterPro" id="IPR003008">
    <property type="entry name" value="Tubulin_FtsZ_GTPase"/>
</dbReference>
<feature type="compositionally biased region" description="Acidic residues" evidence="7">
    <location>
        <begin position="178"/>
        <end position="191"/>
    </location>
</feature>
<reference evidence="9 10" key="1">
    <citation type="submission" date="2019-11" db="EMBL/GenBank/DDBJ databases">
        <title>Whole genome sequence of Haloferax sp. MBLA0076.</title>
        <authorList>
            <person name="Seo M.-J."/>
            <person name="Cho E.-S."/>
        </authorList>
    </citation>
    <scope>NUCLEOTIDE SEQUENCE [LARGE SCALE GENOMIC DNA]</scope>
    <source>
        <strain evidence="9 10">MBLA0076</strain>
    </source>
</reference>
<dbReference type="SMART" id="SM00864">
    <property type="entry name" value="Tubulin"/>
    <property type="match status" value="1"/>
</dbReference>
<dbReference type="SUPFAM" id="SSF52490">
    <property type="entry name" value="Tubulin nucleotide-binding domain-like"/>
    <property type="match status" value="1"/>
</dbReference>
<dbReference type="GO" id="GO:0003924">
    <property type="term" value="F:GTPase activity"/>
    <property type="evidence" value="ECO:0007669"/>
    <property type="project" value="InterPro"/>
</dbReference>
<organism evidence="9 10">
    <name type="scientific">Haloferax litoreum</name>
    <dbReference type="NCBI Taxonomy" id="2666140"/>
    <lineage>
        <taxon>Archaea</taxon>
        <taxon>Methanobacteriati</taxon>
        <taxon>Methanobacteriota</taxon>
        <taxon>Stenosarchaea group</taxon>
        <taxon>Halobacteria</taxon>
        <taxon>Halobacteriales</taxon>
        <taxon>Haloferacaceae</taxon>
        <taxon>Haloferax</taxon>
    </lineage>
</organism>
<feature type="binding site" evidence="6">
    <location>
        <begin position="113"/>
        <end position="115"/>
    </location>
    <ligand>
        <name>GTP</name>
        <dbReference type="ChEBI" id="CHEBI:37565"/>
    </ligand>
</feature>
<dbReference type="AlphaFoldDB" id="A0A6A8GG14"/>
<dbReference type="InterPro" id="IPR032907">
    <property type="entry name" value="CetZ"/>
</dbReference>
<comment type="similarity">
    <text evidence="1 6">Belongs to the CetZ family.</text>
</comment>
<dbReference type="PANTHER" id="PTHR30314:SF10">
    <property type="entry name" value="TUBULIN-LIKE PROTEIN CETZ"/>
    <property type="match status" value="1"/>
</dbReference>
<sequence length="437" mass="46531">MKLAVIGVGNAGSRIVNNILDVEKETGRNLCNGNTLLVNSTKPTFDVDEHVPEERRLVIGDVYWDADGSDIDGDPELAATIAREEKNDINRAFDLIEFHQVDGILVVAGLGRGTGGGAGAVVIDQLNEICDHPIYAVGVLPAEAEGDEAALSAARTLQSFVTKADNVITFDNDAWQDDDEQRWVDEVESPDEVAPPDGEAPTGDDADRSGYGPVNTALAERLVTLFAAGEFSAPSASESRMDPSDIMRTLDTGGLSSIGYASVELPQGGGIRSLVRSLSNRYSWMPGGAWASAPLTEMDDEDAGTAAAKINNLVREAARSKLTLPCEITSADRALVVLSGPSETLSRKGFEGGRYWLEREADIVDVMAGDEPHDRATSLTAVVLFSNVTDVARIEEIQETAVEHQQALDADETLDESAEDPAGESADETATEAVDSR</sequence>
<evidence type="ECO:0000256" key="2">
    <source>
        <dbReference type="ARBA" id="ARBA00022490"/>
    </source>
</evidence>
<dbReference type="Gene3D" id="3.30.1330.20">
    <property type="entry name" value="Tubulin/FtsZ, C-terminal domain"/>
    <property type="match status" value="1"/>
</dbReference>
<dbReference type="PANTHER" id="PTHR30314">
    <property type="entry name" value="CELL DIVISION PROTEIN FTSZ-RELATED"/>
    <property type="match status" value="1"/>
</dbReference>
<dbReference type="Pfam" id="PF21011">
    <property type="entry name" value="CetZ_C"/>
    <property type="match status" value="1"/>
</dbReference>
<keyword evidence="4 6" id="KW-0133">Cell shape</keyword>
<name>A0A6A8GG14_9EURY</name>
<comment type="function">
    <text evidence="6">Involved in cell shape control.</text>
</comment>
<evidence type="ECO:0000256" key="4">
    <source>
        <dbReference type="ARBA" id="ARBA00022960"/>
    </source>
</evidence>
<dbReference type="InterPro" id="IPR036525">
    <property type="entry name" value="Tubulin/FtsZ_GTPase_sf"/>
</dbReference>
<comment type="subcellular location">
    <subcellularLocation>
        <location evidence="6">Cytoplasm</location>
    </subcellularLocation>
</comment>
<comment type="caution">
    <text evidence="9">The sequence shown here is derived from an EMBL/GenBank/DDBJ whole genome shotgun (WGS) entry which is preliminary data.</text>
</comment>
<dbReference type="InterPro" id="IPR045061">
    <property type="entry name" value="FtsZ/CetZ"/>
</dbReference>
<feature type="binding site" evidence="6">
    <location>
        <position position="172"/>
    </location>
    <ligand>
        <name>GTP</name>
        <dbReference type="ChEBI" id="CHEBI:37565"/>
    </ligand>
</feature>
<feature type="region of interest" description="Disordered" evidence="7">
    <location>
        <begin position="178"/>
        <end position="213"/>
    </location>
</feature>
<evidence type="ECO:0000256" key="5">
    <source>
        <dbReference type="ARBA" id="ARBA00023134"/>
    </source>
</evidence>
<evidence type="ECO:0000256" key="1">
    <source>
        <dbReference type="ARBA" id="ARBA00006877"/>
    </source>
</evidence>
<keyword evidence="10" id="KW-1185">Reference proteome</keyword>
<accession>A0A6A8GG14</accession>
<feature type="binding site" evidence="6">
    <location>
        <position position="215"/>
    </location>
    <ligand>
        <name>GTP</name>
        <dbReference type="ChEBI" id="CHEBI:37565"/>
    </ligand>
</feature>
<protein>
    <recommendedName>
        <fullName evidence="6">Tubulin-like protein CetZ</fullName>
    </recommendedName>
</protein>
<evidence type="ECO:0000313" key="10">
    <source>
        <dbReference type="Proteomes" id="UP000439022"/>
    </source>
</evidence>
<keyword evidence="9" id="KW-0131">Cell cycle</keyword>
<evidence type="ECO:0000256" key="3">
    <source>
        <dbReference type="ARBA" id="ARBA00022741"/>
    </source>
</evidence>
<dbReference type="GO" id="GO:0005737">
    <property type="term" value="C:cytoplasm"/>
    <property type="evidence" value="ECO:0007669"/>
    <property type="project" value="UniProtKB-SubCell"/>
</dbReference>
<dbReference type="InterPro" id="IPR048737">
    <property type="entry name" value="CetZ_C"/>
</dbReference>
<dbReference type="GO" id="GO:0008360">
    <property type="term" value="P:regulation of cell shape"/>
    <property type="evidence" value="ECO:0007669"/>
    <property type="project" value="UniProtKB-UniRule"/>
</dbReference>
<dbReference type="Proteomes" id="UP000439022">
    <property type="component" value="Unassembled WGS sequence"/>
</dbReference>
<dbReference type="RefSeq" id="WP_151162379.1">
    <property type="nucleotide sequence ID" value="NZ_WKJO01000001.1"/>
</dbReference>
<keyword evidence="5 6" id="KW-0342">GTP-binding</keyword>
<dbReference type="GO" id="GO:0032153">
    <property type="term" value="C:cell division site"/>
    <property type="evidence" value="ECO:0007669"/>
    <property type="project" value="TreeGrafter"/>
</dbReference>
<evidence type="ECO:0000256" key="6">
    <source>
        <dbReference type="HAMAP-Rule" id="MF_01946"/>
    </source>
</evidence>
<gene>
    <name evidence="6" type="primary">cetZ</name>
    <name evidence="9" type="ORF">GJR96_07545</name>
</gene>
<dbReference type="GO" id="GO:0005525">
    <property type="term" value="F:GTP binding"/>
    <property type="evidence" value="ECO:0007669"/>
    <property type="project" value="UniProtKB-UniRule"/>
</dbReference>
<keyword evidence="3 6" id="KW-0547">Nucleotide-binding</keyword>
<feature type="region of interest" description="Disordered" evidence="7">
    <location>
        <begin position="402"/>
        <end position="437"/>
    </location>
</feature>
<feature type="compositionally biased region" description="Acidic residues" evidence="7">
    <location>
        <begin position="409"/>
        <end position="430"/>
    </location>
</feature>
<feature type="domain" description="Tubulin/FtsZ GTPase" evidence="8">
    <location>
        <begin position="2"/>
        <end position="233"/>
    </location>
</feature>
<comment type="caution">
    <text evidence="6">Lacks conserved residue(s) required for the propagation of feature annotation.</text>
</comment>